<sequence length="364" mass="40857">MKYSKYTTSEFVEDPYFRKWVQNPNDASNAFWESFREKHPGKIQEVTNARNLLLAVKNQVESDFSNKSNEDAVFQRIREQAGLEQKTPVRRLASWPAWAAAASVIFLMGWWFLNKQSASQLSYETNLEHAEVALIEKVNNTDQPMVITLEDSSTVFLKPDSKISFAVTFNTSAKREVYLSGEAFFEVTKNPDKPFYVYANELVTRVLGTSFNVRAFKDDKNVTVKVSTGRVSVAVAKAITDAKNAPSSDGVLLLPNQQAVLSRQDIKLVKSLVEEPGSLAGKNRKPLDERFVFEAAPAAEVFKTLEEAYGLHIEFDDALFNNCQFTANLTEESLYNKLDIICKSIEATYQIVDARIIVSGKGCG</sequence>
<proteinExistence type="predicted"/>
<evidence type="ECO:0000259" key="2">
    <source>
        <dbReference type="Pfam" id="PF04773"/>
    </source>
</evidence>
<keyword evidence="1" id="KW-0472">Membrane</keyword>
<keyword evidence="1" id="KW-0812">Transmembrane</keyword>
<reference evidence="4" key="1">
    <citation type="submission" date="2022-11" db="EMBL/GenBank/DDBJ databases">
        <title>Dyadobacter pollutisoli sp. nov., isolated from plastic dumped soil.</title>
        <authorList>
            <person name="Kim J.M."/>
            <person name="Kim K.R."/>
            <person name="Lee J.K."/>
            <person name="Hao L."/>
            <person name="Jeon C.O."/>
        </authorList>
    </citation>
    <scope>NUCLEOTIDE SEQUENCE</scope>
    <source>
        <strain evidence="4">U1</strain>
    </source>
</reference>
<dbReference type="EMBL" id="CP112998">
    <property type="protein sequence ID" value="WAC14713.1"/>
    <property type="molecule type" value="Genomic_DNA"/>
</dbReference>
<keyword evidence="5" id="KW-1185">Reference proteome</keyword>
<dbReference type="PANTHER" id="PTHR30273:SF2">
    <property type="entry name" value="PROTEIN FECR"/>
    <property type="match status" value="1"/>
</dbReference>
<dbReference type="InterPro" id="IPR012373">
    <property type="entry name" value="Ferrdict_sens_TM"/>
</dbReference>
<keyword evidence="1" id="KW-1133">Transmembrane helix</keyword>
<dbReference type="InterPro" id="IPR032508">
    <property type="entry name" value="FecR_C"/>
</dbReference>
<dbReference type="Gene3D" id="2.60.120.1440">
    <property type="match status" value="1"/>
</dbReference>
<dbReference type="RefSeq" id="WP_244820080.1">
    <property type="nucleotide sequence ID" value="NZ_CP112998.1"/>
</dbReference>
<dbReference type="GO" id="GO:0016989">
    <property type="term" value="F:sigma factor antagonist activity"/>
    <property type="evidence" value="ECO:0007669"/>
    <property type="project" value="TreeGrafter"/>
</dbReference>
<dbReference type="KEGG" id="dpf:ON006_12275"/>
<evidence type="ECO:0000313" key="5">
    <source>
        <dbReference type="Proteomes" id="UP001164653"/>
    </source>
</evidence>
<dbReference type="Gene3D" id="3.55.50.30">
    <property type="match status" value="1"/>
</dbReference>
<dbReference type="Pfam" id="PF16344">
    <property type="entry name" value="FecR_C"/>
    <property type="match status" value="1"/>
</dbReference>
<protein>
    <submittedName>
        <fullName evidence="4">FecR domain-containing protein</fullName>
    </submittedName>
</protein>
<dbReference type="Pfam" id="PF04773">
    <property type="entry name" value="FecR"/>
    <property type="match status" value="1"/>
</dbReference>
<dbReference type="PANTHER" id="PTHR30273">
    <property type="entry name" value="PERIPLASMIC SIGNAL SENSOR AND SIGMA FACTOR ACTIVATOR FECR-RELATED"/>
    <property type="match status" value="1"/>
</dbReference>
<dbReference type="PIRSF" id="PIRSF018266">
    <property type="entry name" value="FecR"/>
    <property type="match status" value="1"/>
</dbReference>
<dbReference type="Proteomes" id="UP001164653">
    <property type="component" value="Chromosome"/>
</dbReference>
<evidence type="ECO:0000256" key="1">
    <source>
        <dbReference type="SAM" id="Phobius"/>
    </source>
</evidence>
<evidence type="ECO:0000259" key="3">
    <source>
        <dbReference type="Pfam" id="PF16344"/>
    </source>
</evidence>
<organism evidence="4 5">
    <name type="scientific">Dyadobacter pollutisoli</name>
    <dbReference type="NCBI Taxonomy" id="2910158"/>
    <lineage>
        <taxon>Bacteria</taxon>
        <taxon>Pseudomonadati</taxon>
        <taxon>Bacteroidota</taxon>
        <taxon>Cytophagia</taxon>
        <taxon>Cytophagales</taxon>
        <taxon>Spirosomataceae</taxon>
        <taxon>Dyadobacter</taxon>
    </lineage>
</organism>
<feature type="transmembrane region" description="Helical" evidence="1">
    <location>
        <begin position="95"/>
        <end position="113"/>
    </location>
</feature>
<evidence type="ECO:0000313" key="4">
    <source>
        <dbReference type="EMBL" id="WAC14713.1"/>
    </source>
</evidence>
<feature type="domain" description="FecR protein" evidence="2">
    <location>
        <begin position="142"/>
        <end position="231"/>
    </location>
</feature>
<dbReference type="InterPro" id="IPR006860">
    <property type="entry name" value="FecR"/>
</dbReference>
<accession>A0A9E8NG71</accession>
<gene>
    <name evidence="4" type="ORF">ON006_12275</name>
</gene>
<feature type="domain" description="Protein FecR C-terminal" evidence="3">
    <location>
        <begin position="290"/>
        <end position="358"/>
    </location>
</feature>
<name>A0A9E8NG71_9BACT</name>
<dbReference type="AlphaFoldDB" id="A0A9E8NG71"/>